<accession>A0A0V1C1N7</accession>
<protein>
    <submittedName>
        <fullName evidence="1">Uncharacterized protein</fullName>
    </submittedName>
</protein>
<reference evidence="1 2" key="1">
    <citation type="submission" date="2015-01" db="EMBL/GenBank/DDBJ databases">
        <title>Evolution of Trichinella species and genotypes.</title>
        <authorList>
            <person name="Korhonen P.K."/>
            <person name="Edoardo P."/>
            <person name="Giuseppe L.R."/>
            <person name="Gasser R.B."/>
        </authorList>
    </citation>
    <scope>NUCLEOTIDE SEQUENCE [LARGE SCALE GENOMIC DNA]</scope>
    <source>
        <strain evidence="1">ISS3</strain>
    </source>
</reference>
<dbReference type="Proteomes" id="UP000054776">
    <property type="component" value="Unassembled WGS sequence"/>
</dbReference>
<dbReference type="AlphaFoldDB" id="A0A0V1C1N7"/>
<sequence>MEITENLVTQLTIFIQARNCSAGITGLQFISVVEMTVHLFHCSIFHVDSNSATVAISSPASYCFLRH</sequence>
<comment type="caution">
    <text evidence="1">The sequence shown here is derived from an EMBL/GenBank/DDBJ whole genome shotgun (WGS) entry which is preliminary data.</text>
</comment>
<dbReference type="EMBL" id="JYDH01000001">
    <property type="protein sequence ID" value="KRY43257.1"/>
    <property type="molecule type" value="Genomic_DNA"/>
</dbReference>
<proteinExistence type="predicted"/>
<keyword evidence="2" id="KW-1185">Reference proteome</keyword>
<name>A0A0V1C1N7_TRISP</name>
<dbReference type="InParanoid" id="A0A0V1C1N7"/>
<organism evidence="1 2">
    <name type="scientific">Trichinella spiralis</name>
    <name type="common">Trichina worm</name>
    <dbReference type="NCBI Taxonomy" id="6334"/>
    <lineage>
        <taxon>Eukaryota</taxon>
        <taxon>Metazoa</taxon>
        <taxon>Ecdysozoa</taxon>
        <taxon>Nematoda</taxon>
        <taxon>Enoplea</taxon>
        <taxon>Dorylaimia</taxon>
        <taxon>Trichinellida</taxon>
        <taxon>Trichinellidae</taxon>
        <taxon>Trichinella</taxon>
    </lineage>
</organism>
<evidence type="ECO:0000313" key="1">
    <source>
        <dbReference type="EMBL" id="KRY43257.1"/>
    </source>
</evidence>
<gene>
    <name evidence="1" type="ORF">T01_11352</name>
</gene>
<dbReference type="OrthoDB" id="5926156at2759"/>
<evidence type="ECO:0000313" key="2">
    <source>
        <dbReference type="Proteomes" id="UP000054776"/>
    </source>
</evidence>